<keyword evidence="2" id="KW-0732">Signal</keyword>
<protein>
    <submittedName>
        <fullName evidence="3">RidA family protein</fullName>
    </submittedName>
</protein>
<dbReference type="InterPro" id="IPR035959">
    <property type="entry name" value="RutC-like_sf"/>
</dbReference>
<dbReference type="CDD" id="cd00448">
    <property type="entry name" value="YjgF_YER057c_UK114_family"/>
    <property type="match status" value="1"/>
</dbReference>
<dbReference type="PANTHER" id="PTHR11803">
    <property type="entry name" value="2-IMINOBUTANOATE/2-IMINOPROPANOATE DEAMINASE RIDA"/>
    <property type="match status" value="1"/>
</dbReference>
<dbReference type="KEGG" id="tact:SG35_031355"/>
<reference evidence="3 4" key="1">
    <citation type="journal article" date="2015" name="Genome Announc.">
        <title>Draft Genome Sequences of Marine Isolates of Thalassomonas viridans and Thalassomonas actiniarum.</title>
        <authorList>
            <person name="Olonade I."/>
            <person name="van Zyl L.J."/>
            <person name="Trindade M."/>
        </authorList>
    </citation>
    <scope>NUCLEOTIDE SEQUENCE [LARGE SCALE GENOMIC DNA]</scope>
    <source>
        <strain evidence="3 4">A5K-106</strain>
    </source>
</reference>
<organism evidence="3 4">
    <name type="scientific">Thalassomonas actiniarum</name>
    <dbReference type="NCBI Taxonomy" id="485447"/>
    <lineage>
        <taxon>Bacteria</taxon>
        <taxon>Pseudomonadati</taxon>
        <taxon>Pseudomonadota</taxon>
        <taxon>Gammaproteobacteria</taxon>
        <taxon>Alteromonadales</taxon>
        <taxon>Colwelliaceae</taxon>
        <taxon>Thalassomonas</taxon>
    </lineage>
</organism>
<dbReference type="GO" id="GO:0019239">
    <property type="term" value="F:deaminase activity"/>
    <property type="evidence" value="ECO:0007669"/>
    <property type="project" value="TreeGrafter"/>
</dbReference>
<dbReference type="Gene3D" id="3.30.1330.40">
    <property type="entry name" value="RutC-like"/>
    <property type="match status" value="1"/>
</dbReference>
<reference evidence="3 4" key="2">
    <citation type="journal article" date="2022" name="Mar. Drugs">
        <title>Bioassay-Guided Fractionation Leads to the Detection of Cholic Acid Generated by the Rare Thalassomonas sp.</title>
        <authorList>
            <person name="Pheiffer F."/>
            <person name="Schneider Y.K."/>
            <person name="Hansen E.H."/>
            <person name="Andersen J.H."/>
            <person name="Isaksson J."/>
            <person name="Busche T."/>
            <person name="R C."/>
            <person name="Kalinowski J."/>
            <person name="Zyl L.V."/>
            <person name="Trindade M."/>
        </authorList>
    </citation>
    <scope>NUCLEOTIDE SEQUENCE [LARGE SCALE GENOMIC DNA]</scope>
    <source>
        <strain evidence="3 4">A5K-106</strain>
    </source>
</reference>
<dbReference type="NCBIfam" id="TIGR00004">
    <property type="entry name" value="Rid family detoxifying hydrolase"/>
    <property type="match status" value="1"/>
</dbReference>
<dbReference type="EMBL" id="CP059736">
    <property type="protein sequence ID" value="WDE02740.1"/>
    <property type="molecule type" value="Genomic_DNA"/>
</dbReference>
<evidence type="ECO:0000313" key="3">
    <source>
        <dbReference type="EMBL" id="WDE02740.1"/>
    </source>
</evidence>
<dbReference type="AlphaFoldDB" id="A0AAE9YXA0"/>
<dbReference type="FunFam" id="3.30.1330.40:FF:000001">
    <property type="entry name" value="L-PSP family endoribonuclease"/>
    <property type="match status" value="1"/>
</dbReference>
<proteinExistence type="inferred from homology"/>
<evidence type="ECO:0000256" key="2">
    <source>
        <dbReference type="SAM" id="SignalP"/>
    </source>
</evidence>
<sequence>MFKKNNLKNLSLLVTALTSLLLSPAIVAKESDKTVEFLNTKPSSSRLPFSEIVRLENTLYLSGQIGLDPATKKLANGGFKAEADQTMKNIKQTMQAHGYNMEQVVKCTVMLTDIADFKAFNQVYTQYFSPPYPARSAFAVNQLALNSSVEVECIAAAFN</sequence>
<dbReference type="SUPFAM" id="SSF55298">
    <property type="entry name" value="YjgF-like"/>
    <property type="match status" value="1"/>
</dbReference>
<name>A0AAE9YXA0_9GAMM</name>
<feature type="signal peptide" evidence="2">
    <location>
        <begin position="1"/>
        <end position="28"/>
    </location>
</feature>
<dbReference type="InterPro" id="IPR006056">
    <property type="entry name" value="RidA"/>
</dbReference>
<dbReference type="GO" id="GO:0005829">
    <property type="term" value="C:cytosol"/>
    <property type="evidence" value="ECO:0007669"/>
    <property type="project" value="TreeGrafter"/>
</dbReference>
<dbReference type="PANTHER" id="PTHR11803:SF39">
    <property type="entry name" value="2-IMINOBUTANOATE_2-IMINOPROPANOATE DEAMINASE"/>
    <property type="match status" value="1"/>
</dbReference>
<feature type="chain" id="PRO_5042278009" evidence="2">
    <location>
        <begin position="29"/>
        <end position="159"/>
    </location>
</feature>
<gene>
    <name evidence="3" type="ORF">SG35_031355</name>
</gene>
<evidence type="ECO:0000256" key="1">
    <source>
        <dbReference type="ARBA" id="ARBA00010552"/>
    </source>
</evidence>
<accession>A0AAE9YXA0</accession>
<dbReference type="Proteomes" id="UP000032568">
    <property type="component" value="Chromosome pTact"/>
</dbReference>
<dbReference type="Pfam" id="PF01042">
    <property type="entry name" value="Ribonuc_L-PSP"/>
    <property type="match status" value="1"/>
</dbReference>
<comment type="similarity">
    <text evidence="1">Belongs to the RutC family.</text>
</comment>
<keyword evidence="4" id="KW-1185">Reference proteome</keyword>
<evidence type="ECO:0000313" key="4">
    <source>
        <dbReference type="Proteomes" id="UP000032568"/>
    </source>
</evidence>
<dbReference type="InterPro" id="IPR006175">
    <property type="entry name" value="YjgF/YER057c/UK114"/>
</dbReference>